<dbReference type="InterPro" id="IPR000595">
    <property type="entry name" value="cNMP-bd_dom"/>
</dbReference>
<dbReference type="EMBL" id="JAODUP010000061">
    <property type="protein sequence ID" value="KAK2164594.1"/>
    <property type="molecule type" value="Genomic_DNA"/>
</dbReference>
<keyword evidence="2" id="KW-0813">Transport</keyword>
<evidence type="ECO:0000256" key="10">
    <source>
        <dbReference type="SAM" id="Phobius"/>
    </source>
</evidence>
<keyword evidence="6 10" id="KW-0472">Membrane</keyword>
<dbReference type="Pfam" id="PF00027">
    <property type="entry name" value="cNMP_binding"/>
    <property type="match status" value="1"/>
</dbReference>
<dbReference type="GO" id="GO:0005886">
    <property type="term" value="C:plasma membrane"/>
    <property type="evidence" value="ECO:0007669"/>
    <property type="project" value="TreeGrafter"/>
</dbReference>
<feature type="compositionally biased region" description="Polar residues" evidence="9">
    <location>
        <begin position="1017"/>
        <end position="1028"/>
    </location>
</feature>
<feature type="transmembrane region" description="Helical" evidence="10">
    <location>
        <begin position="522"/>
        <end position="540"/>
    </location>
</feature>
<dbReference type="PROSITE" id="PS00888">
    <property type="entry name" value="CNMP_BINDING_1"/>
    <property type="match status" value="1"/>
</dbReference>
<feature type="region of interest" description="Disordered" evidence="9">
    <location>
        <begin position="787"/>
        <end position="869"/>
    </location>
</feature>
<dbReference type="AlphaFoldDB" id="A0AAD9K4G3"/>
<evidence type="ECO:0000256" key="7">
    <source>
        <dbReference type="ARBA" id="ARBA00023286"/>
    </source>
</evidence>
<evidence type="ECO:0000256" key="6">
    <source>
        <dbReference type="ARBA" id="ARBA00023136"/>
    </source>
</evidence>
<dbReference type="GO" id="GO:0030553">
    <property type="term" value="F:cGMP binding"/>
    <property type="evidence" value="ECO:0007669"/>
    <property type="project" value="TreeGrafter"/>
</dbReference>
<dbReference type="Gene3D" id="2.60.120.10">
    <property type="entry name" value="Jelly Rolls"/>
    <property type="match status" value="1"/>
</dbReference>
<evidence type="ECO:0000256" key="2">
    <source>
        <dbReference type="ARBA" id="ARBA00022448"/>
    </source>
</evidence>
<keyword evidence="4 10" id="KW-1133">Transmembrane helix</keyword>
<evidence type="ECO:0000256" key="1">
    <source>
        <dbReference type="ARBA" id="ARBA00004141"/>
    </source>
</evidence>
<reference evidence="12" key="1">
    <citation type="journal article" date="2023" name="Mol. Biol. Evol.">
        <title>Third-Generation Sequencing Reveals the Adaptive Role of the Epigenome in Three Deep-Sea Polychaetes.</title>
        <authorList>
            <person name="Perez M."/>
            <person name="Aroh O."/>
            <person name="Sun Y."/>
            <person name="Lan Y."/>
            <person name="Juniper S.K."/>
            <person name="Young C.R."/>
            <person name="Angers B."/>
            <person name="Qian P.Y."/>
        </authorList>
    </citation>
    <scope>NUCLEOTIDE SEQUENCE</scope>
    <source>
        <strain evidence="12">P08H-3</strain>
    </source>
</reference>
<dbReference type="GO" id="GO:0005223">
    <property type="term" value="F:intracellularly cGMP-activated cation channel activity"/>
    <property type="evidence" value="ECO:0007669"/>
    <property type="project" value="TreeGrafter"/>
</dbReference>
<feature type="region of interest" description="Disordered" evidence="9">
    <location>
        <begin position="81"/>
        <end position="130"/>
    </location>
</feature>
<evidence type="ECO:0000256" key="9">
    <source>
        <dbReference type="SAM" id="MobiDB-lite"/>
    </source>
</evidence>
<dbReference type="GO" id="GO:0044877">
    <property type="term" value="F:protein-containing complex binding"/>
    <property type="evidence" value="ECO:0007669"/>
    <property type="project" value="TreeGrafter"/>
</dbReference>
<feature type="compositionally biased region" description="Polar residues" evidence="9">
    <location>
        <begin position="801"/>
        <end position="812"/>
    </location>
</feature>
<feature type="region of interest" description="Disordered" evidence="9">
    <location>
        <begin position="989"/>
        <end position="1042"/>
    </location>
</feature>
<dbReference type="FunFam" id="1.10.287.630:FF:000001">
    <property type="entry name" value="Cyclic nucleotide-gated channel alpha 3"/>
    <property type="match status" value="1"/>
</dbReference>
<dbReference type="PANTHER" id="PTHR45638:SF1">
    <property type="entry name" value="CYCLIC NUCLEOTIDE-GATED ION CHANNEL SUBUNIT B, ISOFORM A"/>
    <property type="match status" value="1"/>
</dbReference>
<name>A0AAD9K4G3_9ANNE</name>
<dbReference type="InterPro" id="IPR018490">
    <property type="entry name" value="cNMP-bd_dom_sf"/>
</dbReference>
<dbReference type="GO" id="GO:0005222">
    <property type="term" value="F:intracellularly cAMP-activated cation channel activity"/>
    <property type="evidence" value="ECO:0007669"/>
    <property type="project" value="TreeGrafter"/>
</dbReference>
<comment type="caution">
    <text evidence="12">The sequence shown here is derived from an EMBL/GenBank/DDBJ whole genome shotgun (WGS) entry which is preliminary data.</text>
</comment>
<dbReference type="Pfam" id="PF00520">
    <property type="entry name" value="Ion_trans"/>
    <property type="match status" value="1"/>
</dbReference>
<dbReference type="InterPro" id="IPR018488">
    <property type="entry name" value="cNMP-bd_CS"/>
</dbReference>
<dbReference type="SMART" id="SM00100">
    <property type="entry name" value="cNMP"/>
    <property type="match status" value="1"/>
</dbReference>
<gene>
    <name evidence="12" type="ORF">LSH36_61g04006</name>
</gene>
<dbReference type="FunFam" id="2.60.120.10:FF:000020">
    <property type="entry name" value="Cyclic nucleotide-gated channel beta 3"/>
    <property type="match status" value="1"/>
</dbReference>
<evidence type="ECO:0000259" key="11">
    <source>
        <dbReference type="PROSITE" id="PS50042"/>
    </source>
</evidence>
<dbReference type="PANTHER" id="PTHR45638">
    <property type="entry name" value="CYCLIC NUCLEOTIDE-GATED CATION CHANNEL SUBUNIT A"/>
    <property type="match status" value="1"/>
</dbReference>
<feature type="region of interest" description="Disordered" evidence="9">
    <location>
        <begin position="904"/>
        <end position="931"/>
    </location>
</feature>
<evidence type="ECO:0000256" key="4">
    <source>
        <dbReference type="ARBA" id="ARBA00022989"/>
    </source>
</evidence>
<feature type="region of interest" description="Disordered" evidence="9">
    <location>
        <begin position="1"/>
        <end position="20"/>
    </location>
</feature>
<protein>
    <recommendedName>
        <fullName evidence="11">Cyclic nucleotide-binding domain-containing protein</fullName>
    </recommendedName>
</protein>
<evidence type="ECO:0000313" key="13">
    <source>
        <dbReference type="Proteomes" id="UP001208570"/>
    </source>
</evidence>
<evidence type="ECO:0000256" key="3">
    <source>
        <dbReference type="ARBA" id="ARBA00022692"/>
    </source>
</evidence>
<feature type="domain" description="Cyclic nucleotide-binding" evidence="11">
    <location>
        <begin position="626"/>
        <end position="695"/>
    </location>
</feature>
<organism evidence="12 13">
    <name type="scientific">Paralvinella palmiformis</name>
    <dbReference type="NCBI Taxonomy" id="53620"/>
    <lineage>
        <taxon>Eukaryota</taxon>
        <taxon>Metazoa</taxon>
        <taxon>Spiralia</taxon>
        <taxon>Lophotrochozoa</taxon>
        <taxon>Annelida</taxon>
        <taxon>Polychaeta</taxon>
        <taxon>Sedentaria</taxon>
        <taxon>Canalipalpata</taxon>
        <taxon>Terebellida</taxon>
        <taxon>Terebelliformia</taxon>
        <taxon>Alvinellidae</taxon>
        <taxon>Paralvinella</taxon>
    </lineage>
</organism>
<dbReference type="InterPro" id="IPR050866">
    <property type="entry name" value="CNG_cation_channel"/>
</dbReference>
<keyword evidence="5" id="KW-0406">Ion transport</keyword>
<dbReference type="Gene3D" id="1.10.287.70">
    <property type="match status" value="1"/>
</dbReference>
<dbReference type="Proteomes" id="UP001208570">
    <property type="component" value="Unassembled WGS sequence"/>
</dbReference>
<dbReference type="Gene3D" id="1.10.287.630">
    <property type="entry name" value="Helix hairpin bin"/>
    <property type="match status" value="1"/>
</dbReference>
<comment type="subcellular location">
    <subcellularLocation>
        <location evidence="1">Membrane</location>
        <topology evidence="1">Multi-pass membrane protein</topology>
    </subcellularLocation>
</comment>
<evidence type="ECO:0000256" key="5">
    <source>
        <dbReference type="ARBA" id="ARBA00023065"/>
    </source>
</evidence>
<feature type="compositionally biased region" description="Acidic residues" evidence="9">
    <location>
        <begin position="820"/>
        <end position="832"/>
    </location>
</feature>
<proteinExistence type="predicted"/>
<feature type="compositionally biased region" description="Polar residues" evidence="9">
    <location>
        <begin position="994"/>
        <end position="1007"/>
    </location>
</feature>
<feature type="region of interest" description="Disordered" evidence="9">
    <location>
        <begin position="190"/>
        <end position="209"/>
    </location>
</feature>
<feature type="compositionally biased region" description="Basic and acidic residues" evidence="9">
    <location>
        <begin position="833"/>
        <end position="843"/>
    </location>
</feature>
<evidence type="ECO:0000256" key="8">
    <source>
        <dbReference type="ARBA" id="ARBA00023303"/>
    </source>
</evidence>
<dbReference type="CDD" id="cd00038">
    <property type="entry name" value="CAP_ED"/>
    <property type="match status" value="1"/>
</dbReference>
<dbReference type="PROSITE" id="PS50042">
    <property type="entry name" value="CNMP_BINDING_3"/>
    <property type="match status" value="1"/>
</dbReference>
<evidence type="ECO:0000313" key="12">
    <source>
        <dbReference type="EMBL" id="KAK2164594.1"/>
    </source>
</evidence>
<keyword evidence="7" id="KW-1071">Ligand-gated ion channel</keyword>
<dbReference type="GO" id="GO:0017071">
    <property type="term" value="C:intracellular cyclic nucleotide activated cation channel complex"/>
    <property type="evidence" value="ECO:0007669"/>
    <property type="project" value="TreeGrafter"/>
</dbReference>
<keyword evidence="3 10" id="KW-0812">Transmembrane</keyword>
<dbReference type="InterPro" id="IPR005821">
    <property type="entry name" value="Ion_trans_dom"/>
</dbReference>
<dbReference type="SUPFAM" id="SSF81324">
    <property type="entry name" value="Voltage-gated potassium channels"/>
    <property type="match status" value="1"/>
</dbReference>
<accession>A0AAD9K4G3</accession>
<feature type="compositionally biased region" description="Basic and acidic residues" evidence="9">
    <location>
        <begin position="1033"/>
        <end position="1042"/>
    </location>
</feature>
<sequence>MTNIKVPDISALEDDPDQDTNIQGAPLIQISHLHVTSNSKISGADNPGYENEPDYDEASLYSISRPVSPVSAETTAHHRRNSCIIGVMPPDSLSVPDSGTARRRHSVGSETRSLTQSPPPPPDDPEYHEGDETREVWHNVKKNNVAMETLGVDHLIRLQGAKSPGCKSARSLRSEWSELARLERSDSIGSCHSIESEHTAEGDTSYSGVSSQMSAHLKNLVRKFSDRVERFKEKAIQPPTPSSTSSIDKSEAISVISKDELEPPGRKLRLDSYVPVSRSSGNDVTEWYIGQGRCRFKVPAFFRKCRVGGTIDPTSWMYVSWLFIVSMAYLYNAASIPLRAAFKRAQFYYPDLVHVNETEQICDNTTCVNETKLVATYVHRYYPGYVTDENQIYWWILDYTSDFLYLIDALFIKNRIRFVNNGLFEKDWKACLKHYTAKIDFKLDILALTPLDLLYFIPQLNYSPLVRWPRLLKIKTFWEFYDRVDHMVKSAHFIRYIRCMYLATKTATSIGNNPKPVNSVEYVFMTFYWLSGVFVFAMLIGQIRDIFQAAGLAQETYRKTMDQTLSYMKSLNLPKEIQDKVRMWFTYNWETSKTLDENSLLDPLPKKMRADLAIHVHYNTLSKVALFQNTDKNLLFDLVLKLKPCLYLPGNYICRKGEVGTEMYIVMSGQVEVVGGENNSIVFATLHEGSVFGEIRRTADVRSKGYSQLFILSKNDFEEAMREYPEAAKILKHRAKKLLAQNAKHVKKGEEIKMENEEVIKNKEDTPKLIKTVIQVVDPNSNIHKYLKSRQGQRSEDRSQIRQGATSRTSNKAWIHENEMNPEDDPEEDELLVIEKTERRLTPEELSQLQDNMELWPSDKSADDPRPGTATDDVIPATTAIKINNADKPIICVGNNKISPATITYEDDRPNTPNTGEKAANKNAKSAVHGGKDVKEALNRQMAAVAKSGSAVCMRSNKVAPSDGLLGSTEKECEQKADGCTVTCEVEIHRSKTRTPTTRRVGTSDSRMSGDVAGDSPDNNVFSSSESSLVVDVNEKNDETKV</sequence>
<dbReference type="InterPro" id="IPR014710">
    <property type="entry name" value="RmlC-like_jellyroll"/>
</dbReference>
<feature type="transmembrane region" description="Helical" evidence="10">
    <location>
        <begin position="315"/>
        <end position="334"/>
    </location>
</feature>
<dbReference type="SUPFAM" id="SSF51206">
    <property type="entry name" value="cAMP-binding domain-like"/>
    <property type="match status" value="1"/>
</dbReference>
<keyword evidence="13" id="KW-1185">Reference proteome</keyword>
<keyword evidence="8" id="KW-0407">Ion channel</keyword>